<dbReference type="Proteomes" id="UP000285376">
    <property type="component" value="Unassembled WGS sequence"/>
</dbReference>
<gene>
    <name evidence="1" type="ORF">D1832_09690</name>
</gene>
<proteinExistence type="predicted"/>
<dbReference type="RefSeq" id="WP_052947037.1">
    <property type="nucleotide sequence ID" value="NZ_CBCRVH010000007.1"/>
</dbReference>
<protein>
    <submittedName>
        <fullName evidence="1">Uncharacterized protein</fullName>
    </submittedName>
</protein>
<dbReference type="InterPro" id="IPR045596">
    <property type="entry name" value="DUF6459"/>
</dbReference>
<name>A0A417Z445_9MICO</name>
<dbReference type="Pfam" id="PF20060">
    <property type="entry name" value="DUF6459"/>
    <property type="match status" value="1"/>
</dbReference>
<dbReference type="EMBL" id="QWLM01000010">
    <property type="protein sequence ID" value="RHW45370.1"/>
    <property type="molecule type" value="Genomic_DNA"/>
</dbReference>
<accession>A0A417Z445</accession>
<sequence length="178" mass="19596">MTTTLQRVGERRPNQMPPVLSSEEVSAVLRGELAAPTAGELRARLATDYARRCGVDEDVDPMFGPQHTPSAALPDARVWVQRFALALVECLDGRRPPTQLSRHVDADVLGRLTRRYRTALRRGPRAGLTRVRRVRVCEPCDGVAEAAVVARIGGRPTPIALRLNGTDGRWVVTVLEML</sequence>
<organism evidence="1 2">
    <name type="scientific">Dermacoccus abyssi</name>
    <dbReference type="NCBI Taxonomy" id="322596"/>
    <lineage>
        <taxon>Bacteria</taxon>
        <taxon>Bacillati</taxon>
        <taxon>Actinomycetota</taxon>
        <taxon>Actinomycetes</taxon>
        <taxon>Micrococcales</taxon>
        <taxon>Dermacoccaceae</taxon>
        <taxon>Dermacoccus</taxon>
    </lineage>
</organism>
<dbReference type="AlphaFoldDB" id="A0A417Z445"/>
<evidence type="ECO:0000313" key="2">
    <source>
        <dbReference type="Proteomes" id="UP000285376"/>
    </source>
</evidence>
<evidence type="ECO:0000313" key="1">
    <source>
        <dbReference type="EMBL" id="RHW45370.1"/>
    </source>
</evidence>
<comment type="caution">
    <text evidence="1">The sequence shown here is derived from an EMBL/GenBank/DDBJ whole genome shotgun (WGS) entry which is preliminary data.</text>
</comment>
<reference evidence="1 2" key="1">
    <citation type="submission" date="2018-08" db="EMBL/GenBank/DDBJ databases">
        <title>Whole genome sequence analysis of Dermacoccus abyssi bacteria isolated from Deep Mariana trench Micromonospora spp reveals genes involved in the environmental adaptation and production of secondary metabolites.</title>
        <authorList>
            <person name="Abdel-Mageed W.M."/>
            <person name="Lehri B."/>
            <person name="Nouioui I."/>
            <person name="Goodfellow I."/>
            <person name="Jaspars M."/>
            <person name="Karlyshev A."/>
        </authorList>
    </citation>
    <scope>NUCLEOTIDE SEQUENCE [LARGE SCALE GENOMIC DNA]</scope>
    <source>
        <strain evidence="1 2">MT1.1</strain>
    </source>
</reference>